<dbReference type="Proteomes" id="UP000552241">
    <property type="component" value="Unassembled WGS sequence"/>
</dbReference>
<gene>
    <name evidence="1" type="ORF">HU137_08180</name>
</gene>
<comment type="caution">
    <text evidence="1">The sequence shown here is derived from an EMBL/GenBank/DDBJ whole genome shotgun (WGS) entry which is preliminary data.</text>
</comment>
<sequence>MKPILIIIGTFLAIIVKSQIASESELLQYISMNTGGIYDTQILQMGDQNLAVVNAKQISVTQTGDFQQFYYNETSILPSDLNVNVEGQNSYVEIYGNNQIMNDITINIQGDNRNVIIRNYP</sequence>
<dbReference type="EMBL" id="JACDZE010000002">
    <property type="protein sequence ID" value="MBA5629745.1"/>
    <property type="molecule type" value="Genomic_DNA"/>
</dbReference>
<evidence type="ECO:0000313" key="1">
    <source>
        <dbReference type="EMBL" id="MBA5629745.1"/>
    </source>
</evidence>
<name>A0A838ZQV4_9FLAO</name>
<dbReference type="RefSeq" id="WP_182043357.1">
    <property type="nucleotide sequence ID" value="NZ_JACDZE010000002.1"/>
</dbReference>
<accession>A0A838ZQV4</accession>
<evidence type="ECO:0000313" key="2">
    <source>
        <dbReference type="Proteomes" id="UP000552241"/>
    </source>
</evidence>
<protein>
    <recommendedName>
        <fullName evidence="3">Curlin associated repeat-containing protein</fullName>
    </recommendedName>
</protein>
<organism evidence="1 2">
    <name type="scientific">Moheibacter lacus</name>
    <dbReference type="NCBI Taxonomy" id="2745851"/>
    <lineage>
        <taxon>Bacteria</taxon>
        <taxon>Pseudomonadati</taxon>
        <taxon>Bacteroidota</taxon>
        <taxon>Flavobacteriia</taxon>
        <taxon>Flavobacteriales</taxon>
        <taxon>Weeksellaceae</taxon>
        <taxon>Moheibacter</taxon>
    </lineage>
</organism>
<evidence type="ECO:0008006" key="3">
    <source>
        <dbReference type="Google" id="ProtNLM"/>
    </source>
</evidence>
<reference evidence="1 2" key="1">
    <citation type="submission" date="2020-07" db="EMBL/GenBank/DDBJ databases">
        <title>Moheibacter lacus sp. nov., a member of the family Flavobacteriaceae isolated from freshwater lake sediment.</title>
        <authorList>
            <person name="Liu Y."/>
        </authorList>
    </citation>
    <scope>NUCLEOTIDE SEQUENCE [LARGE SCALE GENOMIC DNA]</scope>
    <source>
        <strain evidence="1 2">BDHS18</strain>
    </source>
</reference>
<dbReference type="AlphaFoldDB" id="A0A838ZQV4"/>
<keyword evidence="2" id="KW-1185">Reference proteome</keyword>
<proteinExistence type="predicted"/>